<dbReference type="AlphaFoldDB" id="A0A1E5J0H4"/>
<keyword evidence="1 5" id="KW-0808">Transferase</keyword>
<evidence type="ECO:0000313" key="6">
    <source>
        <dbReference type="Proteomes" id="UP000095230"/>
    </source>
</evidence>
<dbReference type="PANTHER" id="PTHR43877">
    <property type="entry name" value="AMINOALKYLPHOSPHONATE N-ACETYLTRANSFERASE-RELATED-RELATED"/>
    <property type="match status" value="1"/>
</dbReference>
<evidence type="ECO:0000256" key="2">
    <source>
        <dbReference type="ARBA" id="ARBA00023315"/>
    </source>
</evidence>
<name>A0A1E5J0H4_SHECO</name>
<reference evidence="4 7" key="2">
    <citation type="submission" date="2021-05" db="EMBL/GenBank/DDBJ databases">
        <title>Molecular characterization for Shewanella algae harboring chromosomal blaOXA-55-like strains isolated from clinical and environment sample.</title>
        <authorList>
            <person name="Ohama Y."/>
            <person name="Aoki K."/>
            <person name="Harada S."/>
            <person name="Moriya K."/>
            <person name="Ishii Y."/>
            <person name="Tateda K."/>
        </authorList>
    </citation>
    <scope>NUCLEOTIDE SEQUENCE [LARGE SCALE GENOMIC DNA]</scope>
    <source>
        <strain evidence="4 7">MBTL60-118</strain>
    </source>
</reference>
<keyword evidence="2" id="KW-0012">Acyltransferase</keyword>
<dbReference type="EMBL" id="MCBT01000008">
    <property type="protein sequence ID" value="OEG75443.1"/>
    <property type="molecule type" value="Genomic_DNA"/>
</dbReference>
<dbReference type="PROSITE" id="PS51186">
    <property type="entry name" value="GNAT"/>
    <property type="match status" value="1"/>
</dbReference>
<evidence type="ECO:0000259" key="3">
    <source>
        <dbReference type="PROSITE" id="PS51186"/>
    </source>
</evidence>
<protein>
    <submittedName>
        <fullName evidence="5">GCN5 family acetyltransferase</fullName>
    </submittedName>
    <submittedName>
        <fullName evidence="4">N-acetyltransferase</fullName>
    </submittedName>
</protein>
<evidence type="ECO:0000313" key="7">
    <source>
        <dbReference type="Proteomes" id="UP000773469"/>
    </source>
</evidence>
<proteinExistence type="predicted"/>
<dbReference type="GO" id="GO:0016747">
    <property type="term" value="F:acyltransferase activity, transferring groups other than amino-acyl groups"/>
    <property type="evidence" value="ECO:0007669"/>
    <property type="project" value="InterPro"/>
</dbReference>
<dbReference type="Proteomes" id="UP000095230">
    <property type="component" value="Unassembled WGS sequence"/>
</dbReference>
<dbReference type="EMBL" id="BPEU01000003">
    <property type="protein sequence ID" value="GIU35807.1"/>
    <property type="molecule type" value="Genomic_DNA"/>
</dbReference>
<feature type="domain" description="N-acetyltransferase" evidence="3">
    <location>
        <begin position="1"/>
        <end position="178"/>
    </location>
</feature>
<dbReference type="InterPro" id="IPR000182">
    <property type="entry name" value="GNAT_dom"/>
</dbReference>
<gene>
    <name evidence="5" type="ORF">BEL05_07470</name>
    <name evidence="4" type="ORF">TUM3794_03970</name>
</gene>
<dbReference type="STRING" id="23.BEL05_07470"/>
<dbReference type="RefSeq" id="WP_069670225.1">
    <property type="nucleotide sequence ID" value="NZ_BPEU01000003.1"/>
</dbReference>
<dbReference type="SUPFAM" id="SSF55729">
    <property type="entry name" value="Acyl-CoA N-acyltransferases (Nat)"/>
    <property type="match status" value="1"/>
</dbReference>
<dbReference type="InterPro" id="IPR050832">
    <property type="entry name" value="Bact_Acetyltransf"/>
</dbReference>
<dbReference type="CDD" id="cd04301">
    <property type="entry name" value="NAT_SF"/>
    <property type="match status" value="1"/>
</dbReference>
<dbReference type="Pfam" id="PF00583">
    <property type="entry name" value="Acetyltransf_1"/>
    <property type="match status" value="1"/>
</dbReference>
<accession>A0A1E5J0H4</accession>
<keyword evidence="7" id="KW-1185">Reference proteome</keyword>
<evidence type="ECO:0000256" key="1">
    <source>
        <dbReference type="ARBA" id="ARBA00022679"/>
    </source>
</evidence>
<dbReference type="Proteomes" id="UP000773469">
    <property type="component" value="Unassembled WGS sequence"/>
</dbReference>
<dbReference type="PANTHER" id="PTHR43877:SF2">
    <property type="entry name" value="AMINOALKYLPHOSPHONATE N-ACETYLTRANSFERASE-RELATED"/>
    <property type="match status" value="1"/>
</dbReference>
<evidence type="ECO:0000313" key="5">
    <source>
        <dbReference type="EMBL" id="OEG75443.1"/>
    </source>
</evidence>
<organism evidence="5 6">
    <name type="scientific">Shewanella colwelliana</name>
    <name type="common">Alteromonas colwelliana</name>
    <dbReference type="NCBI Taxonomy" id="23"/>
    <lineage>
        <taxon>Bacteria</taxon>
        <taxon>Pseudomonadati</taxon>
        <taxon>Pseudomonadota</taxon>
        <taxon>Gammaproteobacteria</taxon>
        <taxon>Alteromonadales</taxon>
        <taxon>Shewanellaceae</taxon>
        <taxon>Shewanella</taxon>
    </lineage>
</organism>
<dbReference type="InterPro" id="IPR016181">
    <property type="entry name" value="Acyl_CoA_acyltransferase"/>
</dbReference>
<dbReference type="Gene3D" id="3.40.630.30">
    <property type="match status" value="1"/>
</dbReference>
<evidence type="ECO:0000313" key="4">
    <source>
        <dbReference type="EMBL" id="GIU35807.1"/>
    </source>
</evidence>
<reference evidence="5 6" key="1">
    <citation type="submission" date="2016-07" db="EMBL/GenBank/DDBJ databases">
        <title>Whole-genome of two Shewanella species isolated from a digestive organ of sea cucumber Apostichopus japonicus Selenka 1867.</title>
        <authorList>
            <person name="Hong H.-H."/>
            <person name="Choi H."/>
            <person name="Cheon S."/>
            <person name="Oh J.-S."/>
            <person name="Lee H.-G."/>
            <person name="Park C."/>
        </authorList>
    </citation>
    <scope>NUCLEOTIDE SEQUENCE [LARGE SCALE GENOMIC DNA]</scope>
    <source>
        <strain evidence="5 6">CSB03KR</strain>
    </source>
</reference>
<comment type="caution">
    <text evidence="5">The sequence shown here is derived from an EMBL/GenBank/DDBJ whole genome shotgun (WGS) entry which is preliminary data.</text>
</comment>
<dbReference type="OrthoDB" id="336415at2"/>
<sequence length="178" mass="20597">MEIRVATRSDLPAFFEYLDKQIRENGADDFPLFQPMSRDESYLNDAMRTRFTQGIDKMIGESGWRKMWLAMVDDRVVGHIDIRPHPENHTQHRALLGMGVDLAIRGQGLAGKLLNTLFDWTASSSHLEYLDLWVLSDNQAAYKLYQRNDFIKCGEVNDMFKIDGRSLSYTMMSRRTAL</sequence>